<feature type="chain" id="PRO_5022905071" evidence="11">
    <location>
        <begin position="33"/>
        <end position="514"/>
    </location>
</feature>
<dbReference type="RefSeq" id="WP_146564049.1">
    <property type="nucleotide sequence ID" value="NZ_SIHJ01000001.1"/>
</dbReference>
<evidence type="ECO:0000256" key="3">
    <source>
        <dbReference type="ARBA" id="ARBA00022448"/>
    </source>
</evidence>
<dbReference type="GO" id="GO:0009279">
    <property type="term" value="C:cell outer membrane"/>
    <property type="evidence" value="ECO:0007669"/>
    <property type="project" value="UniProtKB-SubCell"/>
</dbReference>
<keyword evidence="8" id="KW-0472">Membrane</keyword>
<dbReference type="InterPro" id="IPR050286">
    <property type="entry name" value="G_neg_Bact_CarbUptk_Porin"/>
</dbReference>
<evidence type="ECO:0000256" key="10">
    <source>
        <dbReference type="SAM" id="Coils"/>
    </source>
</evidence>
<reference evidence="12 13" key="1">
    <citation type="submission" date="2019-02" db="EMBL/GenBank/DDBJ databases">
        <title>Deep-cultivation of Planctomycetes and their phenomic and genomic characterization uncovers novel biology.</title>
        <authorList>
            <person name="Wiegand S."/>
            <person name="Jogler M."/>
            <person name="Boedeker C."/>
            <person name="Pinto D."/>
            <person name="Vollmers J."/>
            <person name="Rivas-Marin E."/>
            <person name="Kohn T."/>
            <person name="Peeters S.H."/>
            <person name="Heuer A."/>
            <person name="Rast P."/>
            <person name="Oberbeckmann S."/>
            <person name="Bunk B."/>
            <person name="Jeske O."/>
            <person name="Meyerdierks A."/>
            <person name="Storesund J.E."/>
            <person name="Kallscheuer N."/>
            <person name="Luecker S."/>
            <person name="Lage O.M."/>
            <person name="Pohl T."/>
            <person name="Merkel B.J."/>
            <person name="Hornburger P."/>
            <person name="Mueller R.-W."/>
            <person name="Bruemmer F."/>
            <person name="Labrenz M."/>
            <person name="Spormann A.M."/>
            <person name="Op Den Camp H."/>
            <person name="Overmann J."/>
            <person name="Amann R."/>
            <person name="Jetten M.S.M."/>
            <person name="Mascher T."/>
            <person name="Medema M.H."/>
            <person name="Devos D.P."/>
            <person name="Kaster A.-K."/>
            <person name="Ovreas L."/>
            <person name="Rohde M."/>
            <person name="Galperin M.Y."/>
            <person name="Jogler C."/>
        </authorList>
    </citation>
    <scope>NUCLEOTIDE SEQUENCE [LARGE SCALE GENOMIC DNA]</scope>
    <source>
        <strain evidence="12 13">KOR34</strain>
    </source>
</reference>
<keyword evidence="4" id="KW-1134">Transmembrane beta strand</keyword>
<keyword evidence="7" id="KW-0626">Porin</keyword>
<evidence type="ECO:0000256" key="4">
    <source>
        <dbReference type="ARBA" id="ARBA00022452"/>
    </source>
</evidence>
<feature type="signal peptide" evidence="11">
    <location>
        <begin position="1"/>
        <end position="32"/>
    </location>
</feature>
<dbReference type="Gene3D" id="2.40.170.10">
    <property type="entry name" value="Porin, LamB type"/>
    <property type="match status" value="1"/>
</dbReference>
<dbReference type="InterPro" id="IPR003192">
    <property type="entry name" value="Porin_LamB"/>
</dbReference>
<dbReference type="Proteomes" id="UP000316714">
    <property type="component" value="Unassembled WGS sequence"/>
</dbReference>
<name>A0A5C5VFE9_9BACT</name>
<proteinExistence type="inferred from homology"/>
<dbReference type="AlphaFoldDB" id="A0A5C5VFE9"/>
<dbReference type="PANTHER" id="PTHR38762">
    <property type="entry name" value="CRYPTIC OUTER MEMBRANE PORIN BGLH-RELATED"/>
    <property type="match status" value="1"/>
</dbReference>
<dbReference type="GO" id="GO:0015288">
    <property type="term" value="F:porin activity"/>
    <property type="evidence" value="ECO:0007669"/>
    <property type="project" value="UniProtKB-KW"/>
</dbReference>
<dbReference type="GO" id="GO:0046930">
    <property type="term" value="C:pore complex"/>
    <property type="evidence" value="ECO:0007669"/>
    <property type="project" value="UniProtKB-KW"/>
</dbReference>
<dbReference type="GO" id="GO:0015774">
    <property type="term" value="P:polysaccharide transport"/>
    <property type="evidence" value="ECO:0007669"/>
    <property type="project" value="TreeGrafter"/>
</dbReference>
<evidence type="ECO:0000256" key="1">
    <source>
        <dbReference type="ARBA" id="ARBA00004571"/>
    </source>
</evidence>
<evidence type="ECO:0000256" key="8">
    <source>
        <dbReference type="ARBA" id="ARBA00023136"/>
    </source>
</evidence>
<feature type="coiled-coil region" evidence="10">
    <location>
        <begin position="33"/>
        <end position="60"/>
    </location>
</feature>
<keyword evidence="6" id="KW-0406">Ion transport</keyword>
<dbReference type="SUPFAM" id="SSF56935">
    <property type="entry name" value="Porins"/>
    <property type="match status" value="1"/>
</dbReference>
<keyword evidence="3" id="KW-0813">Transport</keyword>
<dbReference type="PANTHER" id="PTHR38762:SF1">
    <property type="entry name" value="CRYPTIC OUTER MEMBRANE PORIN BGLH-RELATED"/>
    <property type="match status" value="1"/>
</dbReference>
<dbReference type="EMBL" id="SIHJ01000001">
    <property type="protein sequence ID" value="TWT36821.1"/>
    <property type="molecule type" value="Genomic_DNA"/>
</dbReference>
<dbReference type="GO" id="GO:0015144">
    <property type="term" value="F:carbohydrate transmembrane transporter activity"/>
    <property type="evidence" value="ECO:0007669"/>
    <property type="project" value="TreeGrafter"/>
</dbReference>
<evidence type="ECO:0000256" key="11">
    <source>
        <dbReference type="SAM" id="SignalP"/>
    </source>
</evidence>
<dbReference type="Pfam" id="PF02264">
    <property type="entry name" value="LamB"/>
    <property type="match status" value="1"/>
</dbReference>
<evidence type="ECO:0000256" key="2">
    <source>
        <dbReference type="ARBA" id="ARBA00007055"/>
    </source>
</evidence>
<keyword evidence="11" id="KW-0732">Signal</keyword>
<evidence type="ECO:0000256" key="6">
    <source>
        <dbReference type="ARBA" id="ARBA00023065"/>
    </source>
</evidence>
<keyword evidence="13" id="KW-1185">Reference proteome</keyword>
<keyword evidence="10" id="KW-0175">Coiled coil</keyword>
<organism evidence="12 13">
    <name type="scientific">Posidoniimonas corsicana</name>
    <dbReference type="NCBI Taxonomy" id="1938618"/>
    <lineage>
        <taxon>Bacteria</taxon>
        <taxon>Pseudomonadati</taxon>
        <taxon>Planctomycetota</taxon>
        <taxon>Planctomycetia</taxon>
        <taxon>Pirellulales</taxon>
        <taxon>Lacipirellulaceae</taxon>
        <taxon>Posidoniimonas</taxon>
    </lineage>
</organism>
<evidence type="ECO:0000313" key="13">
    <source>
        <dbReference type="Proteomes" id="UP000316714"/>
    </source>
</evidence>
<dbReference type="GO" id="GO:0006811">
    <property type="term" value="P:monoatomic ion transport"/>
    <property type="evidence" value="ECO:0007669"/>
    <property type="project" value="UniProtKB-KW"/>
</dbReference>
<dbReference type="InterPro" id="IPR036998">
    <property type="entry name" value="Porin_LamB_sf"/>
</dbReference>
<comment type="caution">
    <text evidence="12">The sequence shown here is derived from an EMBL/GenBank/DDBJ whole genome shotgun (WGS) entry which is preliminary data.</text>
</comment>
<comment type="similarity">
    <text evidence="2">Belongs to the porin LamB (TC 1.B.3) family.</text>
</comment>
<evidence type="ECO:0000256" key="5">
    <source>
        <dbReference type="ARBA" id="ARBA00022692"/>
    </source>
</evidence>
<protein>
    <submittedName>
        <fullName evidence="12">Maltoporin</fullName>
    </submittedName>
</protein>
<keyword evidence="9" id="KW-0998">Cell outer membrane</keyword>
<gene>
    <name evidence="12" type="primary">lamB</name>
    <name evidence="12" type="ORF">KOR34_17660</name>
</gene>
<keyword evidence="5" id="KW-0812">Transmembrane</keyword>
<accession>A0A5C5VFE9</accession>
<evidence type="ECO:0000313" key="12">
    <source>
        <dbReference type="EMBL" id="TWT36821.1"/>
    </source>
</evidence>
<evidence type="ECO:0000256" key="9">
    <source>
        <dbReference type="ARBA" id="ARBA00023237"/>
    </source>
</evidence>
<sequence length="514" mass="57161" precursor="true">MRLRTALRLPAGVRRCLSALCLAASVCAAAGAQDDTQTLLRELQQEVQQLRAQVERDRTAIETRQTDLEQRVRTRGEEAFSRIESLEGTEAELQRQLELRVPSYDALPQSAAQELADGLSLTERLENLIIFHGYLRSGFGSNGRGGGQDPFQAPGAPAKYRLGNEADTYGEIIFDKEWSPDRKKPQFRGEVMIAFQTRQNDTFDVDNDVYLVREAMVEAKNFAIAPDWVWWAGQRYYDRHDIHINDFFYLDMSGYGGGVREIDLGCCTLDIAYLGGSLEDVITHRGVLTGHHLDMRLQDVPAPFGRAILWLDLAIRPGGDLPDARRVENSRGAAGGVIHIVEDVLGGFNKAALLHGRDAAASFSTSLSDPFTTLDATRQTLAAEVLTVQPADWLSMQMAFVWRSVENDSIPDSRVVWTSGGLRPILHLTEYWALAFEYGADHVDNDNLGVAGTLQKFTIAPELRAGNQFFSRPSLRAFCTYAVWPEQFEGLVGGPAYAMSTDGFSMGCQVETWW</sequence>
<comment type="subcellular location">
    <subcellularLocation>
        <location evidence="1">Cell outer membrane</location>
        <topology evidence="1">Multi-pass membrane protein</topology>
    </subcellularLocation>
</comment>
<evidence type="ECO:0000256" key="7">
    <source>
        <dbReference type="ARBA" id="ARBA00023114"/>
    </source>
</evidence>
<dbReference type="OrthoDB" id="106611at2"/>